<organism evidence="5 6">
    <name type="scientific">Antrihabitans cavernicola</name>
    <dbReference type="NCBI Taxonomy" id="2495913"/>
    <lineage>
        <taxon>Bacteria</taxon>
        <taxon>Bacillati</taxon>
        <taxon>Actinomycetota</taxon>
        <taxon>Actinomycetes</taxon>
        <taxon>Mycobacteriales</taxon>
        <taxon>Nocardiaceae</taxon>
        <taxon>Antrihabitans</taxon>
    </lineage>
</organism>
<dbReference type="AlphaFoldDB" id="A0A5A7SF77"/>
<gene>
    <name evidence="5" type="ORF">FOY51_02200</name>
</gene>
<dbReference type="Gene3D" id="3.40.50.720">
    <property type="entry name" value="NAD(P)-binding Rossmann-like Domain"/>
    <property type="match status" value="1"/>
</dbReference>
<evidence type="ECO:0000259" key="4">
    <source>
        <dbReference type="SMART" id="SM00822"/>
    </source>
</evidence>
<protein>
    <submittedName>
        <fullName evidence="5">SDR family NAD(P)-dependent oxidoreductase</fullName>
    </submittedName>
</protein>
<dbReference type="PROSITE" id="PS00061">
    <property type="entry name" value="ADH_SHORT"/>
    <property type="match status" value="1"/>
</dbReference>
<dbReference type="PANTHER" id="PTHR43658:SF8">
    <property type="entry name" value="17-BETA-HYDROXYSTEROID DEHYDROGENASE 14-RELATED"/>
    <property type="match status" value="1"/>
</dbReference>
<dbReference type="EMBL" id="VLNY01000001">
    <property type="protein sequence ID" value="KAA0024768.1"/>
    <property type="molecule type" value="Genomic_DNA"/>
</dbReference>
<dbReference type="GO" id="GO:0016491">
    <property type="term" value="F:oxidoreductase activity"/>
    <property type="evidence" value="ECO:0007669"/>
    <property type="project" value="UniProtKB-KW"/>
</dbReference>
<evidence type="ECO:0000313" key="5">
    <source>
        <dbReference type="EMBL" id="KAA0024768.1"/>
    </source>
</evidence>
<dbReference type="InterPro" id="IPR057326">
    <property type="entry name" value="KR_dom"/>
</dbReference>
<evidence type="ECO:0000256" key="2">
    <source>
        <dbReference type="ARBA" id="ARBA00023002"/>
    </source>
</evidence>
<dbReference type="SUPFAM" id="SSF51735">
    <property type="entry name" value="NAD(P)-binding Rossmann-fold domains"/>
    <property type="match status" value="1"/>
</dbReference>
<keyword evidence="6" id="KW-1185">Reference proteome</keyword>
<dbReference type="InterPro" id="IPR002347">
    <property type="entry name" value="SDR_fam"/>
</dbReference>
<evidence type="ECO:0000256" key="1">
    <source>
        <dbReference type="ARBA" id="ARBA00006484"/>
    </source>
</evidence>
<accession>A0A5A7SF77</accession>
<dbReference type="InterPro" id="IPR036291">
    <property type="entry name" value="NAD(P)-bd_dom_sf"/>
</dbReference>
<keyword evidence="2" id="KW-0560">Oxidoreductase</keyword>
<dbReference type="InterPro" id="IPR020904">
    <property type="entry name" value="Sc_DH/Rdtase_CS"/>
</dbReference>
<dbReference type="RefSeq" id="WP_149428543.1">
    <property type="nucleotide sequence ID" value="NZ_VLNY01000001.1"/>
</dbReference>
<sequence>MEISGTAALVTGAASGLGAATAKRLIDAGATVFGLDLADSIERAGDKVPAGLTLIATDVTSEDEVKAALATIGESGVPLRIVVNCAGVGWASRILSKNGPHDLELFRKVITINLLGTFNVMRLAADVMAKSETVDEAGQRGVVINTASVAAFEGQVGQIAYAASKGGVHAMTISAARDLAQFGIRVVTIAPGVIETPMLAGITPEFQKTLEAGVPFPARLGRPDEYAQLAQTIVEHDYLNGETIRMDGALRMAPR</sequence>
<dbReference type="PRINTS" id="PR00081">
    <property type="entry name" value="GDHRDH"/>
</dbReference>
<dbReference type="SMART" id="SM00822">
    <property type="entry name" value="PKS_KR"/>
    <property type="match status" value="1"/>
</dbReference>
<reference evidence="5 6" key="1">
    <citation type="submission" date="2019-07" db="EMBL/GenBank/DDBJ databases">
        <title>Rhodococcus cavernicolus sp. nov., isolated from a cave.</title>
        <authorList>
            <person name="Lee S.D."/>
        </authorList>
    </citation>
    <scope>NUCLEOTIDE SEQUENCE [LARGE SCALE GENOMIC DNA]</scope>
    <source>
        <strain evidence="5 6">C1-24</strain>
    </source>
</reference>
<dbReference type="PRINTS" id="PR00080">
    <property type="entry name" value="SDRFAMILY"/>
</dbReference>
<proteinExistence type="inferred from homology"/>
<dbReference type="Proteomes" id="UP000322244">
    <property type="component" value="Unassembled WGS sequence"/>
</dbReference>
<dbReference type="PANTHER" id="PTHR43658">
    <property type="entry name" value="SHORT-CHAIN DEHYDROGENASE/REDUCTASE"/>
    <property type="match status" value="1"/>
</dbReference>
<comment type="caution">
    <text evidence="5">The sequence shown here is derived from an EMBL/GenBank/DDBJ whole genome shotgun (WGS) entry which is preliminary data.</text>
</comment>
<name>A0A5A7SF77_9NOCA</name>
<dbReference type="Pfam" id="PF00106">
    <property type="entry name" value="adh_short"/>
    <property type="match status" value="1"/>
</dbReference>
<feature type="domain" description="Ketoreductase" evidence="4">
    <location>
        <begin position="6"/>
        <end position="197"/>
    </location>
</feature>
<evidence type="ECO:0000313" key="6">
    <source>
        <dbReference type="Proteomes" id="UP000322244"/>
    </source>
</evidence>
<dbReference type="OrthoDB" id="9795647at2"/>
<comment type="similarity">
    <text evidence="1 3">Belongs to the short-chain dehydrogenases/reductases (SDR) family.</text>
</comment>
<evidence type="ECO:0000256" key="3">
    <source>
        <dbReference type="RuleBase" id="RU000363"/>
    </source>
</evidence>